<evidence type="ECO:0000256" key="3">
    <source>
        <dbReference type="ARBA" id="ARBA00022989"/>
    </source>
</evidence>
<keyword evidence="3 5" id="KW-1133">Transmembrane helix</keyword>
<evidence type="ECO:0000256" key="5">
    <source>
        <dbReference type="SAM" id="Phobius"/>
    </source>
</evidence>
<evidence type="ECO:0000256" key="4">
    <source>
        <dbReference type="ARBA" id="ARBA00023136"/>
    </source>
</evidence>
<feature type="transmembrane region" description="Helical" evidence="5">
    <location>
        <begin position="187"/>
        <end position="207"/>
    </location>
</feature>
<dbReference type="PANTHER" id="PTHR43229">
    <property type="entry name" value="NODULATION PROTEIN J"/>
    <property type="match status" value="1"/>
</dbReference>
<dbReference type="Pfam" id="PF01061">
    <property type="entry name" value="ABC2_membrane"/>
    <property type="match status" value="1"/>
</dbReference>
<proteinExistence type="predicted"/>
<dbReference type="InterPro" id="IPR051784">
    <property type="entry name" value="Nod_factor_ABC_transporter"/>
</dbReference>
<keyword evidence="2 5" id="KW-0812">Transmembrane</keyword>
<dbReference type="Proteomes" id="UP000824025">
    <property type="component" value="Unassembled WGS sequence"/>
</dbReference>
<reference evidence="7" key="1">
    <citation type="journal article" date="2021" name="PeerJ">
        <title>Extensive microbial diversity within the chicken gut microbiome revealed by metagenomics and culture.</title>
        <authorList>
            <person name="Gilroy R."/>
            <person name="Ravi A."/>
            <person name="Getino M."/>
            <person name="Pursley I."/>
            <person name="Horton D.L."/>
            <person name="Alikhan N.F."/>
            <person name="Baker D."/>
            <person name="Gharbi K."/>
            <person name="Hall N."/>
            <person name="Watson M."/>
            <person name="Adriaenssens E.M."/>
            <person name="Foster-Nyarko E."/>
            <person name="Jarju S."/>
            <person name="Secka A."/>
            <person name="Antonio M."/>
            <person name="Oren A."/>
            <person name="Chaudhuri R.R."/>
            <person name="La Ragione R."/>
            <person name="Hildebrand F."/>
            <person name="Pallen M.J."/>
        </authorList>
    </citation>
    <scope>NUCLEOTIDE SEQUENCE</scope>
    <source>
        <strain evidence="7">CHK192-19661</strain>
    </source>
</reference>
<feature type="transmembrane region" description="Helical" evidence="5">
    <location>
        <begin position="148"/>
        <end position="180"/>
    </location>
</feature>
<reference evidence="7" key="2">
    <citation type="submission" date="2021-04" db="EMBL/GenBank/DDBJ databases">
        <authorList>
            <person name="Gilroy R."/>
        </authorList>
    </citation>
    <scope>NUCLEOTIDE SEQUENCE</scope>
    <source>
        <strain evidence="7">CHK192-19661</strain>
    </source>
</reference>
<keyword evidence="4 5" id="KW-0472">Membrane</keyword>
<name>A0A9D2D8D6_9FIRM</name>
<dbReference type="InterPro" id="IPR013525">
    <property type="entry name" value="ABC2_TM"/>
</dbReference>
<organism evidence="7 8">
    <name type="scientific">Candidatus Borkfalkia avicola</name>
    <dbReference type="NCBI Taxonomy" id="2838503"/>
    <lineage>
        <taxon>Bacteria</taxon>
        <taxon>Bacillati</taxon>
        <taxon>Bacillota</taxon>
        <taxon>Clostridia</taxon>
        <taxon>Christensenellales</taxon>
        <taxon>Christensenellaceae</taxon>
        <taxon>Candidatus Borkfalkia</taxon>
    </lineage>
</organism>
<evidence type="ECO:0000256" key="1">
    <source>
        <dbReference type="ARBA" id="ARBA00004141"/>
    </source>
</evidence>
<dbReference type="AlphaFoldDB" id="A0A9D2D8D6"/>
<feature type="transmembrane region" description="Helical" evidence="5">
    <location>
        <begin position="274"/>
        <end position="297"/>
    </location>
</feature>
<dbReference type="GO" id="GO:0016020">
    <property type="term" value="C:membrane"/>
    <property type="evidence" value="ECO:0007669"/>
    <property type="project" value="UniProtKB-SubCell"/>
</dbReference>
<feature type="transmembrane region" description="Helical" evidence="5">
    <location>
        <begin position="116"/>
        <end position="142"/>
    </location>
</feature>
<dbReference type="EMBL" id="DXCF01000037">
    <property type="protein sequence ID" value="HIZ10290.1"/>
    <property type="molecule type" value="Genomic_DNA"/>
</dbReference>
<feature type="transmembrane region" description="Helical" evidence="5">
    <location>
        <begin position="72"/>
        <end position="95"/>
    </location>
</feature>
<evidence type="ECO:0000313" key="7">
    <source>
        <dbReference type="EMBL" id="HIZ10290.1"/>
    </source>
</evidence>
<comment type="caution">
    <text evidence="7">The sequence shown here is derived from an EMBL/GenBank/DDBJ whole genome shotgun (WGS) entry which is preliminary data.</text>
</comment>
<sequence>MMYALAKFTSRNLKVFLKDRANVFFSLLAPLIVLALYVLFLGRLQSDGMLASLEEMNVTGAEDAVRAFCDSWMLVGVMASASITVPLCACGIMVQDKSRGISADLLASPVPRWLPPAAYFLSVVAAGLVIGIIVLAVCFVWLAASGSWFLSFADVLGCIGTLLLSVLSSSTMLVFVVGFFRSQGAFTGLNVIFGTLVGFLIGAYMPISYFPEGVQLFTLFIPGSYSAGLFRSFMLSGALDNIAQTVSAPFAEALAEEFSMTYDFFGLEVGAPGMAAALAVSAALFAAADVAVQYILLRRAKRPPRRNAVQDKEA</sequence>
<feature type="domain" description="ABC-2 type transporter transmembrane" evidence="6">
    <location>
        <begin position="9"/>
        <end position="234"/>
    </location>
</feature>
<evidence type="ECO:0000313" key="8">
    <source>
        <dbReference type="Proteomes" id="UP000824025"/>
    </source>
</evidence>
<comment type="subcellular location">
    <subcellularLocation>
        <location evidence="1">Membrane</location>
        <topology evidence="1">Multi-pass membrane protein</topology>
    </subcellularLocation>
</comment>
<protein>
    <submittedName>
        <fullName evidence="7">ABC transporter permease</fullName>
    </submittedName>
</protein>
<dbReference type="PANTHER" id="PTHR43229:SF2">
    <property type="entry name" value="NODULATION PROTEIN J"/>
    <property type="match status" value="1"/>
</dbReference>
<evidence type="ECO:0000256" key="2">
    <source>
        <dbReference type="ARBA" id="ARBA00022692"/>
    </source>
</evidence>
<dbReference type="GO" id="GO:0140359">
    <property type="term" value="F:ABC-type transporter activity"/>
    <property type="evidence" value="ECO:0007669"/>
    <property type="project" value="InterPro"/>
</dbReference>
<feature type="transmembrane region" description="Helical" evidence="5">
    <location>
        <begin position="21"/>
        <end position="40"/>
    </location>
</feature>
<evidence type="ECO:0000259" key="6">
    <source>
        <dbReference type="Pfam" id="PF01061"/>
    </source>
</evidence>
<accession>A0A9D2D8D6</accession>
<gene>
    <name evidence="7" type="ORF">H9726_07360</name>
</gene>